<sequence>MAVAEIIRDTSLLNLSDTNDELTFLSNSFERELDGHLHFLGLNLKKLFSSQKTSLFCHNVFSAILVQRLELYSKNMRYIETSNGLNVVIPKLPAKEDEHLTSFFVDMERLLKEKKINGVSMVFYDNNAKRIVESYKFIVLVDTGEIKVLTDYNGNPIAEPPSSDNFDNDKKLFVTIYRKVNDYCCRLEKIKDDHVVPLFRFHFPKRNDRKDYERSIIEQENSVRFATRPTFCGTNEVSLIASHQRKRFTYAIVTNRKV</sequence>
<accession>A0A0K0FP20</accession>
<dbReference type="AlphaFoldDB" id="A0A0K0FP20"/>
<dbReference type="WBParaSite" id="SVE_1087100.1">
    <property type="protein sequence ID" value="SVE_1087100.1"/>
    <property type="gene ID" value="SVE_1087100"/>
</dbReference>
<organism evidence="1 2">
    <name type="scientific">Strongyloides venezuelensis</name>
    <name type="common">Threadworm</name>
    <dbReference type="NCBI Taxonomy" id="75913"/>
    <lineage>
        <taxon>Eukaryota</taxon>
        <taxon>Metazoa</taxon>
        <taxon>Ecdysozoa</taxon>
        <taxon>Nematoda</taxon>
        <taxon>Chromadorea</taxon>
        <taxon>Rhabditida</taxon>
        <taxon>Tylenchina</taxon>
        <taxon>Panagrolaimomorpha</taxon>
        <taxon>Strongyloidoidea</taxon>
        <taxon>Strongyloididae</taxon>
        <taxon>Strongyloides</taxon>
    </lineage>
</organism>
<dbReference type="Proteomes" id="UP000035680">
    <property type="component" value="Unassembled WGS sequence"/>
</dbReference>
<protein>
    <submittedName>
        <fullName evidence="2">Late expression factor-5</fullName>
    </submittedName>
</protein>
<proteinExistence type="predicted"/>
<keyword evidence="1" id="KW-1185">Reference proteome</keyword>
<name>A0A0K0FP20_STRVS</name>
<reference evidence="2" key="2">
    <citation type="submission" date="2015-08" db="UniProtKB">
        <authorList>
            <consortium name="WormBaseParasite"/>
        </authorList>
    </citation>
    <scope>IDENTIFICATION</scope>
</reference>
<reference evidence="1" key="1">
    <citation type="submission" date="2014-07" db="EMBL/GenBank/DDBJ databases">
        <authorList>
            <person name="Martin A.A"/>
            <person name="De Silva N."/>
        </authorList>
    </citation>
    <scope>NUCLEOTIDE SEQUENCE</scope>
</reference>
<evidence type="ECO:0000313" key="1">
    <source>
        <dbReference type="Proteomes" id="UP000035680"/>
    </source>
</evidence>
<evidence type="ECO:0000313" key="2">
    <source>
        <dbReference type="WBParaSite" id="SVE_1087100.1"/>
    </source>
</evidence>